<evidence type="ECO:0000313" key="3">
    <source>
        <dbReference type="Proteomes" id="UP000641206"/>
    </source>
</evidence>
<dbReference type="Proteomes" id="UP000641206">
    <property type="component" value="Unassembled WGS sequence"/>
</dbReference>
<feature type="coiled-coil region" evidence="1">
    <location>
        <begin position="47"/>
        <end position="74"/>
    </location>
</feature>
<dbReference type="EMBL" id="BMLW01000018">
    <property type="protein sequence ID" value="GGP16287.1"/>
    <property type="molecule type" value="Genomic_DNA"/>
</dbReference>
<keyword evidence="1" id="KW-0175">Coiled coil</keyword>
<reference evidence="3" key="1">
    <citation type="journal article" date="2019" name="Int. J. Syst. Evol. Microbiol.">
        <title>The Global Catalogue of Microorganisms (GCM) 10K type strain sequencing project: providing services to taxonomists for standard genome sequencing and annotation.</title>
        <authorList>
            <consortium name="The Broad Institute Genomics Platform"/>
            <consortium name="The Broad Institute Genome Sequencing Center for Infectious Disease"/>
            <person name="Wu L."/>
            <person name="Ma J."/>
        </authorList>
    </citation>
    <scope>NUCLEOTIDE SEQUENCE [LARGE SCALE GENOMIC DNA]</scope>
    <source>
        <strain evidence="3">CGMCC 1.7693</strain>
    </source>
</reference>
<name>A0ABQ2P2D3_9BACI</name>
<accession>A0ABQ2P2D3</accession>
<gene>
    <name evidence="2" type="ORF">GCM10011346_47660</name>
</gene>
<evidence type="ECO:0000256" key="1">
    <source>
        <dbReference type="SAM" id="Coils"/>
    </source>
</evidence>
<sequence>MDERLEEIKEWHENDGEMHQFQIDWLIEQAEQNYRIQKENAKLSIMLRTAQSDLFDIQQQNQRYKEALEFYADENNHRKLIIDGDTMYLGRSIAEEDSGEKARQALRGEST</sequence>
<comment type="caution">
    <text evidence="2">The sequence shown here is derived from an EMBL/GenBank/DDBJ whole genome shotgun (WGS) entry which is preliminary data.</text>
</comment>
<keyword evidence="3" id="KW-1185">Reference proteome</keyword>
<dbReference type="RefSeq" id="WP_188737851.1">
    <property type="nucleotide sequence ID" value="NZ_BMLW01000018.1"/>
</dbReference>
<evidence type="ECO:0000313" key="2">
    <source>
        <dbReference type="EMBL" id="GGP16287.1"/>
    </source>
</evidence>
<protein>
    <submittedName>
        <fullName evidence="2">Uncharacterized protein</fullName>
    </submittedName>
</protein>
<organism evidence="2 3">
    <name type="scientific">Oceanobacillus neutriphilus</name>
    <dbReference type="NCBI Taxonomy" id="531815"/>
    <lineage>
        <taxon>Bacteria</taxon>
        <taxon>Bacillati</taxon>
        <taxon>Bacillota</taxon>
        <taxon>Bacilli</taxon>
        <taxon>Bacillales</taxon>
        <taxon>Bacillaceae</taxon>
        <taxon>Oceanobacillus</taxon>
    </lineage>
</organism>
<proteinExistence type="predicted"/>